<organism evidence="1 2">
    <name type="scientific">Rhododendron simsii</name>
    <name type="common">Sims's rhododendron</name>
    <dbReference type="NCBI Taxonomy" id="118357"/>
    <lineage>
        <taxon>Eukaryota</taxon>
        <taxon>Viridiplantae</taxon>
        <taxon>Streptophyta</taxon>
        <taxon>Embryophyta</taxon>
        <taxon>Tracheophyta</taxon>
        <taxon>Spermatophyta</taxon>
        <taxon>Magnoliopsida</taxon>
        <taxon>eudicotyledons</taxon>
        <taxon>Gunneridae</taxon>
        <taxon>Pentapetalae</taxon>
        <taxon>asterids</taxon>
        <taxon>Ericales</taxon>
        <taxon>Ericaceae</taxon>
        <taxon>Ericoideae</taxon>
        <taxon>Rhodoreae</taxon>
        <taxon>Rhododendron</taxon>
    </lineage>
</organism>
<gene>
    <name evidence="1" type="ORF">RHSIM_Rhsim03G0115500</name>
</gene>
<reference evidence="1" key="1">
    <citation type="submission" date="2019-11" db="EMBL/GenBank/DDBJ databases">
        <authorList>
            <person name="Liu Y."/>
            <person name="Hou J."/>
            <person name="Li T.-Q."/>
            <person name="Guan C.-H."/>
            <person name="Wu X."/>
            <person name="Wu H.-Z."/>
            <person name="Ling F."/>
            <person name="Zhang R."/>
            <person name="Shi X.-G."/>
            <person name="Ren J.-P."/>
            <person name="Chen E.-F."/>
            <person name="Sun J.-M."/>
        </authorList>
    </citation>
    <scope>NUCLEOTIDE SEQUENCE</scope>
    <source>
        <strain evidence="1">Adult_tree_wgs_1</strain>
        <tissue evidence="1">Leaves</tissue>
    </source>
</reference>
<dbReference type="OrthoDB" id="1896025at2759"/>
<dbReference type="AlphaFoldDB" id="A0A834HA36"/>
<evidence type="ECO:0000313" key="1">
    <source>
        <dbReference type="EMBL" id="KAF7149298.1"/>
    </source>
</evidence>
<accession>A0A834HA36</accession>
<name>A0A834HA36_RHOSS</name>
<dbReference type="EMBL" id="WJXA01000003">
    <property type="protein sequence ID" value="KAF7149298.1"/>
    <property type="molecule type" value="Genomic_DNA"/>
</dbReference>
<dbReference type="Proteomes" id="UP000626092">
    <property type="component" value="Unassembled WGS sequence"/>
</dbReference>
<sequence>MFFISVAMEASTGNSLSSKKTLEDNDVNKSTADIATSSVFVNHAEIAWQQNRRQWIGDQSQKFKRMPKDPIISWSTTYEDLLCNDEPFSEAIPLSAFELPNIAFKDVPLYNSQRIGGNLIVVDVASIEVLTNRAMSGEPPPSAVNHRATLAQICWVKAPTAGSTHRWQRRIPESTSVLVLERTQPESLGEERNPTESGSLIWNGILREMSRLELFQTMPTPMS</sequence>
<dbReference type="PANTHER" id="PTHR33373:SF28">
    <property type="entry name" value="OS07G0479600 PROTEIN"/>
    <property type="match status" value="1"/>
</dbReference>
<dbReference type="PANTHER" id="PTHR33373">
    <property type="entry name" value="OS07G0479600 PROTEIN"/>
    <property type="match status" value="1"/>
</dbReference>
<keyword evidence="2" id="KW-1185">Reference proteome</keyword>
<comment type="caution">
    <text evidence="1">The sequence shown here is derived from an EMBL/GenBank/DDBJ whole genome shotgun (WGS) entry which is preliminary data.</text>
</comment>
<protein>
    <recommendedName>
        <fullName evidence="3">DUF4050 domain-containing protein</fullName>
    </recommendedName>
</protein>
<proteinExistence type="predicted"/>
<evidence type="ECO:0008006" key="3">
    <source>
        <dbReference type="Google" id="ProtNLM"/>
    </source>
</evidence>
<evidence type="ECO:0000313" key="2">
    <source>
        <dbReference type="Proteomes" id="UP000626092"/>
    </source>
</evidence>